<dbReference type="Proteomes" id="UP000814243">
    <property type="component" value="Unassembled WGS sequence"/>
</dbReference>
<proteinExistence type="predicted"/>
<evidence type="ECO:0000313" key="1">
    <source>
        <dbReference type="EMBL" id="KAH9641451.1"/>
    </source>
</evidence>
<comment type="caution">
    <text evidence="1">The sequence shown here is derived from an EMBL/GenBank/DDBJ whole genome shotgun (WGS) entry which is preliminary data.</text>
</comment>
<gene>
    <name evidence="1" type="ORF">HF086_006067</name>
</gene>
<dbReference type="EMBL" id="JACEFF010000234">
    <property type="protein sequence ID" value="KAH9641451.1"/>
    <property type="molecule type" value="Genomic_DNA"/>
</dbReference>
<evidence type="ECO:0000313" key="2">
    <source>
        <dbReference type="Proteomes" id="UP000814243"/>
    </source>
</evidence>
<reference evidence="1" key="1">
    <citation type="journal article" date="2021" name="G3 (Bethesda)">
        <title>Genome and transcriptome analysis of the beet armyworm Spodoptera exigua reveals targets for pest control. .</title>
        <authorList>
            <person name="Simon S."/>
            <person name="Breeschoten T."/>
            <person name="Jansen H.J."/>
            <person name="Dirks R.P."/>
            <person name="Schranz M.E."/>
            <person name="Ros V.I.D."/>
        </authorList>
    </citation>
    <scope>NUCLEOTIDE SEQUENCE</scope>
    <source>
        <strain evidence="1">TB_SE_WUR_2020</strain>
    </source>
</reference>
<dbReference type="AlphaFoldDB" id="A0A922MS04"/>
<sequence>MESLPPRYKRKSIEKPPVRPKPAYLRTLFGGAGGGAARRGREGGWARRVRLALAADLLQGRCRAADTAITAINKHFVTVPPVLIFAEYPHTGLKGFSFHHQLHLIFCVALAPAHSGSKT</sequence>
<protein>
    <submittedName>
        <fullName evidence="1">Uncharacterized protein</fullName>
    </submittedName>
</protein>
<name>A0A922MS04_SPOEX</name>
<organism evidence="1 2">
    <name type="scientific">Spodoptera exigua</name>
    <name type="common">Beet armyworm</name>
    <name type="synonym">Noctua fulgens</name>
    <dbReference type="NCBI Taxonomy" id="7107"/>
    <lineage>
        <taxon>Eukaryota</taxon>
        <taxon>Metazoa</taxon>
        <taxon>Ecdysozoa</taxon>
        <taxon>Arthropoda</taxon>
        <taxon>Hexapoda</taxon>
        <taxon>Insecta</taxon>
        <taxon>Pterygota</taxon>
        <taxon>Neoptera</taxon>
        <taxon>Endopterygota</taxon>
        <taxon>Lepidoptera</taxon>
        <taxon>Glossata</taxon>
        <taxon>Ditrysia</taxon>
        <taxon>Noctuoidea</taxon>
        <taxon>Noctuidae</taxon>
        <taxon>Amphipyrinae</taxon>
        <taxon>Spodoptera</taxon>
    </lineage>
</organism>
<accession>A0A922MS04</accession>